<feature type="domain" description="Putative Flp pilus-assembly TadG-like N-terminal" evidence="2">
    <location>
        <begin position="2"/>
        <end position="40"/>
    </location>
</feature>
<dbReference type="AlphaFoldDB" id="A0A4R4XNK7"/>
<dbReference type="InterPro" id="IPR028087">
    <property type="entry name" value="Tad_N"/>
</dbReference>
<dbReference type="EMBL" id="SMKQ01000292">
    <property type="protein sequence ID" value="TDD32182.1"/>
    <property type="molecule type" value="Genomic_DNA"/>
</dbReference>
<dbReference type="NCBIfam" id="TIGR03816">
    <property type="entry name" value="tadE_like_DECH"/>
    <property type="match status" value="1"/>
</dbReference>
<sequence length="110" mass="11363">MALMGLLMAIAMVFATVGSVRVARHRVTSAADLSALAAARLAVIDPEGACDRASTLAEQNGVELTRCTLTGDVVDVWTALSISVPLSGRRTVTGRSRAAPADPSSIAEVR</sequence>
<proteinExistence type="predicted"/>
<reference evidence="3 4" key="1">
    <citation type="submission" date="2019-03" db="EMBL/GenBank/DDBJ databases">
        <title>Draft genome sequences of novel Actinobacteria.</title>
        <authorList>
            <person name="Sahin N."/>
            <person name="Ay H."/>
            <person name="Saygin H."/>
        </authorList>
    </citation>
    <scope>NUCLEOTIDE SEQUENCE [LARGE SCALE GENOMIC DNA]</scope>
    <source>
        <strain evidence="3 4">CH32</strain>
    </source>
</reference>
<accession>A0A4R4XNK7</accession>
<organism evidence="3 4">
    <name type="scientific">Nonomuraea terrae</name>
    <dbReference type="NCBI Taxonomy" id="2530383"/>
    <lineage>
        <taxon>Bacteria</taxon>
        <taxon>Bacillati</taxon>
        <taxon>Actinomycetota</taxon>
        <taxon>Actinomycetes</taxon>
        <taxon>Streptosporangiales</taxon>
        <taxon>Streptosporangiaceae</taxon>
        <taxon>Nonomuraea</taxon>
    </lineage>
</organism>
<feature type="region of interest" description="Disordered" evidence="1">
    <location>
        <begin position="91"/>
        <end position="110"/>
    </location>
</feature>
<dbReference type="InterPro" id="IPR021202">
    <property type="entry name" value="Rv3654c-like"/>
</dbReference>
<dbReference type="Proteomes" id="UP000295302">
    <property type="component" value="Unassembled WGS sequence"/>
</dbReference>
<comment type="caution">
    <text evidence="3">The sequence shown here is derived from an EMBL/GenBank/DDBJ whole genome shotgun (WGS) entry which is preliminary data.</text>
</comment>
<evidence type="ECO:0000256" key="1">
    <source>
        <dbReference type="SAM" id="MobiDB-lite"/>
    </source>
</evidence>
<protein>
    <submittedName>
        <fullName evidence="3">Pilus assembly protein TadE</fullName>
    </submittedName>
</protein>
<evidence type="ECO:0000313" key="4">
    <source>
        <dbReference type="Proteomes" id="UP000295302"/>
    </source>
</evidence>
<evidence type="ECO:0000259" key="2">
    <source>
        <dbReference type="Pfam" id="PF13400"/>
    </source>
</evidence>
<gene>
    <name evidence="3" type="ORF">E1286_43915</name>
</gene>
<dbReference type="OrthoDB" id="3541334at2"/>
<name>A0A4R4XNK7_9ACTN</name>
<evidence type="ECO:0000313" key="3">
    <source>
        <dbReference type="EMBL" id="TDD32182.1"/>
    </source>
</evidence>
<dbReference type="Pfam" id="PF13400">
    <property type="entry name" value="Tad"/>
    <property type="match status" value="1"/>
</dbReference>
<keyword evidence="4" id="KW-1185">Reference proteome</keyword>